<dbReference type="Gene3D" id="2.60.40.10">
    <property type="entry name" value="Immunoglobulins"/>
    <property type="match status" value="1"/>
</dbReference>
<dbReference type="InterPro" id="IPR002772">
    <property type="entry name" value="Glyco_hydro_3_C"/>
</dbReference>
<evidence type="ECO:0000256" key="7">
    <source>
        <dbReference type="ARBA" id="ARBA00023180"/>
    </source>
</evidence>
<dbReference type="SUPFAM" id="SSF52279">
    <property type="entry name" value="Beta-D-glucan exohydrolase, C-terminal domain"/>
    <property type="match status" value="1"/>
</dbReference>
<keyword evidence="17" id="KW-1185">Reference proteome</keyword>
<keyword evidence="5" id="KW-0378">Hydrolase</keyword>
<keyword evidence="9" id="KW-0326">Glycosidase</keyword>
<comment type="similarity">
    <text evidence="3">Belongs to the glycosyl hydrolase 3 family.</text>
</comment>
<evidence type="ECO:0000256" key="11">
    <source>
        <dbReference type="ARBA" id="ARBA00031448"/>
    </source>
</evidence>
<dbReference type="SUPFAM" id="SSF51445">
    <property type="entry name" value="(Trans)glycosidases"/>
    <property type="match status" value="1"/>
</dbReference>
<protein>
    <recommendedName>
        <fullName evidence="4">beta-glucosidase</fullName>
        <ecNumber evidence="4">3.2.1.21</ecNumber>
    </recommendedName>
    <alternativeName>
        <fullName evidence="13">Beta-D-glucoside glucohydrolase</fullName>
    </alternativeName>
    <alternativeName>
        <fullName evidence="11">Cellobiase</fullName>
    </alternativeName>
    <alternativeName>
        <fullName evidence="12">Gentiobiase</fullName>
    </alternativeName>
</protein>
<dbReference type="GO" id="GO:0008422">
    <property type="term" value="F:beta-glucosidase activity"/>
    <property type="evidence" value="ECO:0007669"/>
    <property type="project" value="UniProtKB-EC"/>
</dbReference>
<dbReference type="SMART" id="SM01217">
    <property type="entry name" value="Fn3_like"/>
    <property type="match status" value="1"/>
</dbReference>
<dbReference type="InterPro" id="IPR036881">
    <property type="entry name" value="Glyco_hydro_3_C_sf"/>
</dbReference>
<comment type="catalytic activity">
    <reaction evidence="1">
        <text>Hydrolysis of terminal, non-reducing beta-D-glucosyl residues with release of beta-D-glucose.</text>
        <dbReference type="EC" id="3.2.1.21"/>
    </reaction>
</comment>
<dbReference type="Pfam" id="PF01915">
    <property type="entry name" value="Glyco_hydro_3_C"/>
    <property type="match status" value="1"/>
</dbReference>
<evidence type="ECO:0000256" key="12">
    <source>
        <dbReference type="ARBA" id="ARBA00032194"/>
    </source>
</evidence>
<organism evidence="16 17">
    <name type="scientific">Sugiyamaella lignohabitans</name>
    <dbReference type="NCBI Taxonomy" id="796027"/>
    <lineage>
        <taxon>Eukaryota</taxon>
        <taxon>Fungi</taxon>
        <taxon>Dikarya</taxon>
        <taxon>Ascomycota</taxon>
        <taxon>Saccharomycotina</taxon>
        <taxon>Dipodascomycetes</taxon>
        <taxon>Dipodascales</taxon>
        <taxon>Trichomonascaceae</taxon>
        <taxon>Sugiyamaella</taxon>
    </lineage>
</organism>
<dbReference type="KEGG" id="slb:AWJ20_3079"/>
<dbReference type="PRINTS" id="PR00133">
    <property type="entry name" value="GLHYDRLASE3"/>
</dbReference>
<sequence>MENWARILAVSLWLASVAMAAATIDISAAKNLSLNFAISPPYYPTPFAQRAISDDWVSAFKKAEQFVSQLTITEKVNLTSGIGWMMGPCVGNTGDIPRLNFTGLCLQDGPLGVRSTNFISAFPAGITAGSTFNKELIYNRGQAIAREHKYKGVDVVLGPVAGPLGLKAADGRSWEGFGADPYLAGVACAATVRGIQDEGLIATAKHFIGNEQEHFRQYGEWKYLKGYTNLTEVISSNIDDRTLHEVYAWPFADMIRVGVGSVMCAYNQVNNSQSCQNSYLLNNILKEQMGFPGFVTSDWGGLHSGVASALAGTDMNMPGGGISPIPPEGPAYFSSDLTLAVLNSSVPLWRLDDMAVRIMAAYFKVGRDRVRPEVGPPNFSSWTSDNTGLLYLGANEGPSGIVNMNVNVKTPFSTQIAEQVASEGIVLLKNINRTLPLNLNSSIQDLGYIGSQRENSRKSPRSIGILGIAAGPHNNGPNCNAYTECTDGGVMASGFGSGAVSFPFVYAPFERINERAIPQGVVVDYDMVDNTVNNDWSSFDRIVKSSDVNIIVGSATGGESQDRQNLSLWYGADAQIVRAASMSNNVIVVINSVGPINVEKWIDNPNVTAVIFSGPQGEFAGESIAQVLFGEANPSGRLPFTIAKNDEDYVPIVDQLIPQDQGAPQDNFYTGLYVDYKYFEKNGIFPRYEFGYGLSYSNWEFSSLEVRPVGSPPSEYLPLPPQLRPVPNYNSSIPPASQVAYPPDIPRYNQFLYPYIENTTVVTGRYPYPMGYSDTQPQEASLAGGAPGGNPALWAVAYQVKVQVTNKGPYGGAYVAQLYIGLPQTRKFQSPRRQLRGFEKVSLPPGQSTIVNFDLMIRDLSVWDTDTQSWIVQRGTYIVYVGSSSRNLEQRTAFTI</sequence>
<accession>A0A167FLH3</accession>
<dbReference type="EC" id="3.2.1.21" evidence="4"/>
<dbReference type="InterPro" id="IPR036962">
    <property type="entry name" value="Glyco_hydro_3_N_sf"/>
</dbReference>
<dbReference type="InterPro" id="IPR001764">
    <property type="entry name" value="Glyco_hydro_3_N"/>
</dbReference>
<feature type="signal peptide" evidence="14">
    <location>
        <begin position="1"/>
        <end position="20"/>
    </location>
</feature>
<dbReference type="InterPro" id="IPR026891">
    <property type="entry name" value="Fn3-like"/>
</dbReference>
<evidence type="ECO:0000256" key="2">
    <source>
        <dbReference type="ARBA" id="ARBA00004987"/>
    </source>
</evidence>
<dbReference type="RefSeq" id="XP_018737928.1">
    <property type="nucleotide sequence ID" value="XM_018880073.1"/>
</dbReference>
<dbReference type="PANTHER" id="PTHR42715">
    <property type="entry name" value="BETA-GLUCOSIDASE"/>
    <property type="match status" value="1"/>
</dbReference>
<evidence type="ECO:0000256" key="5">
    <source>
        <dbReference type="ARBA" id="ARBA00022801"/>
    </source>
</evidence>
<dbReference type="InterPro" id="IPR013783">
    <property type="entry name" value="Ig-like_fold"/>
</dbReference>
<dbReference type="FunFam" id="3.20.20.300:FF:000002">
    <property type="entry name" value="Probable beta-glucosidase"/>
    <property type="match status" value="1"/>
</dbReference>
<keyword evidence="10" id="KW-0624">Polysaccharide degradation</keyword>
<keyword evidence="14" id="KW-0732">Signal</keyword>
<dbReference type="InterPro" id="IPR050288">
    <property type="entry name" value="Cellulose_deg_GH3"/>
</dbReference>
<feature type="chain" id="PRO_5007886372" description="beta-glucosidase" evidence="14">
    <location>
        <begin position="21"/>
        <end position="896"/>
    </location>
</feature>
<dbReference type="GeneID" id="30035061"/>
<feature type="domain" description="Fibronectin type III-like" evidence="15">
    <location>
        <begin position="814"/>
        <end position="885"/>
    </location>
</feature>
<evidence type="ECO:0000256" key="10">
    <source>
        <dbReference type="ARBA" id="ARBA00023326"/>
    </source>
</evidence>
<keyword evidence="6" id="KW-0136">Cellulose degradation</keyword>
<dbReference type="OrthoDB" id="416222at2759"/>
<dbReference type="Pfam" id="PF00933">
    <property type="entry name" value="Glyco_hydro_3"/>
    <property type="match status" value="1"/>
</dbReference>
<keyword evidence="7" id="KW-0325">Glycoprotein</keyword>
<comment type="pathway">
    <text evidence="2">Glycan metabolism; cellulose degradation.</text>
</comment>
<dbReference type="Gene3D" id="3.20.20.300">
    <property type="entry name" value="Glycoside hydrolase, family 3, N-terminal domain"/>
    <property type="match status" value="1"/>
</dbReference>
<name>A0A167FLH3_9ASCO</name>
<dbReference type="GO" id="GO:0030245">
    <property type="term" value="P:cellulose catabolic process"/>
    <property type="evidence" value="ECO:0007669"/>
    <property type="project" value="UniProtKB-KW"/>
</dbReference>
<dbReference type="PANTHER" id="PTHR42715:SF2">
    <property type="entry name" value="BETA-GLUCOSIDASE F-RELATED"/>
    <property type="match status" value="1"/>
</dbReference>
<evidence type="ECO:0000256" key="1">
    <source>
        <dbReference type="ARBA" id="ARBA00000448"/>
    </source>
</evidence>
<evidence type="ECO:0000259" key="15">
    <source>
        <dbReference type="SMART" id="SM01217"/>
    </source>
</evidence>
<dbReference type="EMBL" id="CP014503">
    <property type="protein sequence ID" value="ANB15451.1"/>
    <property type="molecule type" value="Genomic_DNA"/>
</dbReference>
<evidence type="ECO:0000256" key="13">
    <source>
        <dbReference type="ARBA" id="ARBA00032594"/>
    </source>
</evidence>
<evidence type="ECO:0000256" key="3">
    <source>
        <dbReference type="ARBA" id="ARBA00005336"/>
    </source>
</evidence>
<dbReference type="AlphaFoldDB" id="A0A167FLH3"/>
<reference evidence="16 17" key="1">
    <citation type="submission" date="2016-02" db="EMBL/GenBank/DDBJ databases">
        <title>Complete genome sequence and transcriptome regulation of the pentose utilising yeast Sugiyamaella lignohabitans.</title>
        <authorList>
            <person name="Bellasio M."/>
            <person name="Peymann A."/>
            <person name="Valli M."/>
            <person name="Sipitzky M."/>
            <person name="Graf A."/>
            <person name="Sauer M."/>
            <person name="Marx H."/>
            <person name="Mattanovich D."/>
        </authorList>
    </citation>
    <scope>NUCLEOTIDE SEQUENCE [LARGE SCALE GENOMIC DNA]</scope>
    <source>
        <strain evidence="16 17">CBS 10342</strain>
    </source>
</reference>
<dbReference type="Gene3D" id="3.40.50.1700">
    <property type="entry name" value="Glycoside hydrolase family 3 C-terminal domain"/>
    <property type="match status" value="1"/>
</dbReference>
<evidence type="ECO:0000256" key="4">
    <source>
        <dbReference type="ARBA" id="ARBA00012744"/>
    </source>
</evidence>
<evidence type="ECO:0000313" key="16">
    <source>
        <dbReference type="EMBL" id="ANB15451.1"/>
    </source>
</evidence>
<evidence type="ECO:0000256" key="9">
    <source>
        <dbReference type="ARBA" id="ARBA00023295"/>
    </source>
</evidence>
<dbReference type="Pfam" id="PF14310">
    <property type="entry name" value="Fn3-like"/>
    <property type="match status" value="1"/>
</dbReference>
<evidence type="ECO:0000256" key="6">
    <source>
        <dbReference type="ARBA" id="ARBA00023001"/>
    </source>
</evidence>
<keyword evidence="8" id="KW-0119">Carbohydrate metabolism</keyword>
<proteinExistence type="inferred from homology"/>
<gene>
    <name evidence="16" type="ORF">AWJ20_3079</name>
</gene>
<dbReference type="InterPro" id="IPR017853">
    <property type="entry name" value="GH"/>
</dbReference>
<evidence type="ECO:0000313" key="17">
    <source>
        <dbReference type="Proteomes" id="UP000189580"/>
    </source>
</evidence>
<evidence type="ECO:0000256" key="8">
    <source>
        <dbReference type="ARBA" id="ARBA00023277"/>
    </source>
</evidence>
<dbReference type="Proteomes" id="UP000189580">
    <property type="component" value="Chromosome b"/>
</dbReference>
<evidence type="ECO:0000256" key="14">
    <source>
        <dbReference type="SAM" id="SignalP"/>
    </source>
</evidence>